<organism evidence="5">
    <name type="scientific">freshwater metagenome</name>
    <dbReference type="NCBI Taxonomy" id="449393"/>
    <lineage>
        <taxon>unclassified sequences</taxon>
        <taxon>metagenomes</taxon>
        <taxon>ecological metagenomes</taxon>
    </lineage>
</organism>
<feature type="domain" description="Alanine racemase C-terminal" evidence="4">
    <location>
        <begin position="224"/>
        <end position="350"/>
    </location>
</feature>
<dbReference type="Pfam" id="PF00842">
    <property type="entry name" value="Ala_racemase_C"/>
    <property type="match status" value="1"/>
</dbReference>
<dbReference type="PANTHER" id="PTHR30511">
    <property type="entry name" value="ALANINE RACEMASE"/>
    <property type="match status" value="1"/>
</dbReference>
<dbReference type="InterPro" id="IPR029066">
    <property type="entry name" value="PLP-binding_barrel"/>
</dbReference>
<dbReference type="SUPFAM" id="SSF50621">
    <property type="entry name" value="Alanine racemase C-terminal domain-like"/>
    <property type="match status" value="1"/>
</dbReference>
<dbReference type="EMBL" id="CAEZST010000003">
    <property type="protein sequence ID" value="CAB4541113.1"/>
    <property type="molecule type" value="Genomic_DNA"/>
</dbReference>
<dbReference type="InterPro" id="IPR020622">
    <property type="entry name" value="Ala_racemase_pyridoxalP-BS"/>
</dbReference>
<dbReference type="GO" id="GO:0030632">
    <property type="term" value="P:D-alanine biosynthetic process"/>
    <property type="evidence" value="ECO:0007669"/>
    <property type="project" value="TreeGrafter"/>
</dbReference>
<dbReference type="InterPro" id="IPR011079">
    <property type="entry name" value="Ala_racemase_C"/>
</dbReference>
<evidence type="ECO:0000259" key="4">
    <source>
        <dbReference type="SMART" id="SM01005"/>
    </source>
</evidence>
<keyword evidence="3" id="KW-0413">Isomerase</keyword>
<name>A0A6J6BRR2_9ZZZZ</name>
<gene>
    <name evidence="5" type="ORF">UFOPK1503_00256</name>
</gene>
<dbReference type="GO" id="GO:0005829">
    <property type="term" value="C:cytosol"/>
    <property type="evidence" value="ECO:0007669"/>
    <property type="project" value="TreeGrafter"/>
</dbReference>
<protein>
    <submittedName>
        <fullName evidence="5">Unannotated protein</fullName>
    </submittedName>
</protein>
<comment type="cofactor">
    <cofactor evidence="1">
        <name>pyridoxal 5'-phosphate</name>
        <dbReference type="ChEBI" id="CHEBI:597326"/>
    </cofactor>
</comment>
<accession>A0A6J6BRR2</accession>
<dbReference type="HAMAP" id="MF_01201">
    <property type="entry name" value="Ala_racemase"/>
    <property type="match status" value="1"/>
</dbReference>
<dbReference type="Gene3D" id="2.40.37.10">
    <property type="entry name" value="Lyase, Ornithine Decarboxylase, Chain A, domain 1"/>
    <property type="match status" value="1"/>
</dbReference>
<dbReference type="SMART" id="SM01005">
    <property type="entry name" value="Ala_racemase_C"/>
    <property type="match status" value="1"/>
</dbReference>
<dbReference type="SUPFAM" id="SSF51419">
    <property type="entry name" value="PLP-binding barrel"/>
    <property type="match status" value="1"/>
</dbReference>
<dbReference type="InterPro" id="IPR000821">
    <property type="entry name" value="Ala_racemase"/>
</dbReference>
<evidence type="ECO:0000256" key="3">
    <source>
        <dbReference type="ARBA" id="ARBA00023235"/>
    </source>
</evidence>
<dbReference type="PANTHER" id="PTHR30511:SF0">
    <property type="entry name" value="ALANINE RACEMASE, CATABOLIC-RELATED"/>
    <property type="match status" value="1"/>
</dbReference>
<evidence type="ECO:0000313" key="5">
    <source>
        <dbReference type="EMBL" id="CAB4541113.1"/>
    </source>
</evidence>
<dbReference type="NCBIfam" id="TIGR00492">
    <property type="entry name" value="alr"/>
    <property type="match status" value="1"/>
</dbReference>
<dbReference type="PRINTS" id="PR00992">
    <property type="entry name" value="ALARACEMASE"/>
</dbReference>
<dbReference type="AlphaFoldDB" id="A0A6J6BRR2"/>
<dbReference type="InterPro" id="IPR009006">
    <property type="entry name" value="Ala_racemase/Decarboxylase_C"/>
</dbReference>
<dbReference type="PROSITE" id="PS00395">
    <property type="entry name" value="ALANINE_RACEMASE"/>
    <property type="match status" value="1"/>
</dbReference>
<dbReference type="InterPro" id="IPR001608">
    <property type="entry name" value="Ala_racemase_N"/>
</dbReference>
<sequence>MRSVEVDLAAIRSNYQLLKNTFAPAKVMAVVKANAYGHGMLQVAKALESAGVDALGVADVQEAISLRMSGIKSRIVCWLILPSDLELAADHDIEVGISTFEQLAAVTENNKIHIKLDTGLGRNGFAEADLDRLVSELSGREVVGIFSHLSNTSETEDRVQKDKFDQAVDKIRRAGVAFTERHLAASAASISYSDFHYEMVRCGIAVYGLTPFEDRELPLALQPAMRVVAKLVNVKKVSAGQGVSYGYRYVTDKPTTLGLVPFGYGEGMPRISVGHNVLIAGKLYPVVGRVAMDQFVVDLAGDEPAIGEDVVIFGLAARGEPTAEQLGQSSQSINYEIVTRIGGRANRVYLNR</sequence>
<dbReference type="GO" id="GO:0009252">
    <property type="term" value="P:peptidoglycan biosynthetic process"/>
    <property type="evidence" value="ECO:0007669"/>
    <property type="project" value="TreeGrafter"/>
</dbReference>
<reference evidence="5" key="1">
    <citation type="submission" date="2020-05" db="EMBL/GenBank/DDBJ databases">
        <authorList>
            <person name="Chiriac C."/>
            <person name="Salcher M."/>
            <person name="Ghai R."/>
            <person name="Kavagutti S V."/>
        </authorList>
    </citation>
    <scope>NUCLEOTIDE SEQUENCE</scope>
</reference>
<dbReference type="Pfam" id="PF01168">
    <property type="entry name" value="Ala_racemase_N"/>
    <property type="match status" value="1"/>
</dbReference>
<keyword evidence="2" id="KW-0663">Pyridoxal phosphate</keyword>
<evidence type="ECO:0000256" key="2">
    <source>
        <dbReference type="ARBA" id="ARBA00022898"/>
    </source>
</evidence>
<dbReference type="GO" id="GO:0008784">
    <property type="term" value="F:alanine racemase activity"/>
    <property type="evidence" value="ECO:0007669"/>
    <property type="project" value="InterPro"/>
</dbReference>
<dbReference type="Gene3D" id="3.20.20.10">
    <property type="entry name" value="Alanine racemase"/>
    <property type="match status" value="1"/>
</dbReference>
<dbReference type="CDD" id="cd00430">
    <property type="entry name" value="PLPDE_III_AR"/>
    <property type="match status" value="1"/>
</dbReference>
<evidence type="ECO:0000256" key="1">
    <source>
        <dbReference type="ARBA" id="ARBA00001933"/>
    </source>
</evidence>
<proteinExistence type="inferred from homology"/>
<dbReference type="FunFam" id="3.20.20.10:FF:000002">
    <property type="entry name" value="Alanine racemase"/>
    <property type="match status" value="1"/>
</dbReference>
<dbReference type="GO" id="GO:0030170">
    <property type="term" value="F:pyridoxal phosphate binding"/>
    <property type="evidence" value="ECO:0007669"/>
    <property type="project" value="TreeGrafter"/>
</dbReference>